<protein>
    <submittedName>
        <fullName evidence="1">Uncharacterized protein</fullName>
    </submittedName>
</protein>
<accession>A0A7N0VH71</accession>
<dbReference type="EnsemblPlants" id="Kaladp0868s0002.1.v1.1">
    <property type="protein sequence ID" value="Kaladp0868s0002.1.v1.1.CDS.1"/>
    <property type="gene ID" value="Kaladp0868s0002.v1.1"/>
</dbReference>
<dbReference type="Gramene" id="Kaladp0868s0002.1.v1.1">
    <property type="protein sequence ID" value="Kaladp0868s0002.1.v1.1.CDS.1"/>
    <property type="gene ID" value="Kaladp0868s0002.v1.1"/>
</dbReference>
<dbReference type="AlphaFoldDB" id="A0A7N0VH71"/>
<dbReference type="Proteomes" id="UP000594263">
    <property type="component" value="Unplaced"/>
</dbReference>
<sequence length="75" mass="8528">MSDPLATRSYLEVPALYHQQPLFVFPLKSSDLNPTHFPNLRPCPHLPRPLHVCQRCPAPAAAFWRRSCPISNPPQ</sequence>
<evidence type="ECO:0000313" key="2">
    <source>
        <dbReference type="Proteomes" id="UP000594263"/>
    </source>
</evidence>
<keyword evidence="2" id="KW-1185">Reference proteome</keyword>
<organism evidence="1 2">
    <name type="scientific">Kalanchoe fedtschenkoi</name>
    <name type="common">Lavender scallops</name>
    <name type="synonym">South American air plant</name>
    <dbReference type="NCBI Taxonomy" id="63787"/>
    <lineage>
        <taxon>Eukaryota</taxon>
        <taxon>Viridiplantae</taxon>
        <taxon>Streptophyta</taxon>
        <taxon>Embryophyta</taxon>
        <taxon>Tracheophyta</taxon>
        <taxon>Spermatophyta</taxon>
        <taxon>Magnoliopsida</taxon>
        <taxon>eudicotyledons</taxon>
        <taxon>Gunneridae</taxon>
        <taxon>Pentapetalae</taxon>
        <taxon>Saxifragales</taxon>
        <taxon>Crassulaceae</taxon>
        <taxon>Kalanchoe</taxon>
    </lineage>
</organism>
<proteinExistence type="predicted"/>
<reference evidence="1" key="1">
    <citation type="submission" date="2021-01" db="UniProtKB">
        <authorList>
            <consortium name="EnsemblPlants"/>
        </authorList>
    </citation>
    <scope>IDENTIFICATION</scope>
</reference>
<evidence type="ECO:0000313" key="1">
    <source>
        <dbReference type="EnsemblPlants" id="Kaladp0868s0002.1.v1.1.CDS.1"/>
    </source>
</evidence>
<name>A0A7N0VH71_KALFE</name>